<dbReference type="GeneID" id="57091463"/>
<dbReference type="Gene3D" id="3.30.920.90">
    <property type="match status" value="1"/>
</dbReference>
<evidence type="ECO:0000259" key="2">
    <source>
        <dbReference type="Pfam" id="PF13020"/>
    </source>
</evidence>
<organism evidence="3 4">
    <name type="scientific">Lacticaseibacillus paracasei subsp. paracasei 8700:2</name>
    <dbReference type="NCBI Taxonomy" id="537973"/>
    <lineage>
        <taxon>Bacteria</taxon>
        <taxon>Bacillati</taxon>
        <taxon>Bacillota</taxon>
        <taxon>Bacilli</taxon>
        <taxon>Lactobacillales</taxon>
        <taxon>Lactobacillaceae</taxon>
        <taxon>Lacticaseibacillus</taxon>
    </lineage>
</organism>
<dbReference type="InterPro" id="IPR021961">
    <property type="entry name" value="McrB_DNA-bd"/>
</dbReference>
<dbReference type="Pfam" id="PF12102">
    <property type="entry name" value="MrcB_N"/>
    <property type="match status" value="1"/>
</dbReference>
<evidence type="ECO:0000259" key="1">
    <source>
        <dbReference type="Pfam" id="PF12102"/>
    </source>
</evidence>
<reference evidence="3 4" key="1">
    <citation type="submission" date="2010-12" db="EMBL/GenBank/DDBJ databases">
        <title>The Genome Sequence of Lactobacillus paracasei subsp. paracasei strain 8700:2.</title>
        <authorList>
            <consortium name="The Broad Institute Genome Sequencing Platform"/>
            <person name="Ward D."/>
            <person name="Earl A."/>
            <person name="Feldgarden M."/>
            <person name="Young S.K."/>
            <person name="Gargeya S."/>
            <person name="Zeng Q."/>
            <person name="Alvarado L."/>
            <person name="Berlin A."/>
            <person name="Bochicchio J."/>
            <person name="Chapman S.B."/>
            <person name="Chen Z."/>
            <person name="Freedman E."/>
            <person name="Gellesch M."/>
            <person name="Goldberg J."/>
            <person name="Griggs A."/>
            <person name="Gujja S."/>
            <person name="Heilman E."/>
            <person name="Heiman D."/>
            <person name="Howarth C."/>
            <person name="Mehta T."/>
            <person name="Neiman D."/>
            <person name="Pearson M."/>
            <person name="Roberts A."/>
            <person name="Saif S."/>
            <person name="Shea T."/>
            <person name="Shenoy N."/>
            <person name="Sisk P."/>
            <person name="Stolte C."/>
            <person name="Sykes S."/>
            <person name="White J."/>
            <person name="Yandava C."/>
            <person name="Saulnier D."/>
            <person name="Haas B."/>
            <person name="Nusbaum C."/>
            <person name="Birren B."/>
        </authorList>
    </citation>
    <scope>NUCLEOTIDE SEQUENCE [LARGE SCALE GENOMIC DNA]</scope>
    <source>
        <strain evidence="3 4">8700:2</strain>
    </source>
</reference>
<name>A0A826HT57_LACPA</name>
<feature type="domain" description="Protein NO VEIN C-terminal" evidence="2">
    <location>
        <begin position="285"/>
        <end position="377"/>
    </location>
</feature>
<evidence type="ECO:0000313" key="4">
    <source>
        <dbReference type="Proteomes" id="UP000015927"/>
    </source>
</evidence>
<protein>
    <recommendedName>
        <fullName evidence="5">DUF3578 domain-containing protein</fullName>
    </recommendedName>
</protein>
<gene>
    <name evidence="3" type="ORF">LBPG_01481</name>
</gene>
<accession>A0A826HT57</accession>
<dbReference type="RefSeq" id="WP_003568323.1">
    <property type="nucleotide sequence ID" value="NC_022112.1"/>
</dbReference>
<dbReference type="AlphaFoldDB" id="A0A826HT57"/>
<dbReference type="Pfam" id="PF13020">
    <property type="entry name" value="NOV_C"/>
    <property type="match status" value="1"/>
</dbReference>
<dbReference type="EMBL" id="CP002391">
    <property type="protein sequence ID" value="EEQ66032.1"/>
    <property type="molecule type" value="Genomic_DNA"/>
</dbReference>
<feature type="domain" description="Type IV methyl-directed restriction enzyme EcoKMcrB subunit DNA-binding" evidence="1">
    <location>
        <begin position="26"/>
        <end position="198"/>
    </location>
</feature>
<proteinExistence type="predicted"/>
<dbReference type="KEGG" id="lpi:LBPG_01481"/>
<sequence>MNLKELIKYVFEHYPIRKPTGFNERQGKGDPLVSIIKKGLTQIENSELVLGERYSSKGSAGMGEWATIPWIGLFDHEISMSAKKGFDLVYLFSADLKTVYLSLNQGWNFYQNKYSGKSALENITKVSEYWRSRLTRTTDSMTGDSIDLHASQFKNTKLPRGYEQGSILNIEYRRDNLPDNVTLISDLLAMRTVLEELKRQLFSPDDLEISIAYILRSTKKCQLPVDSQLNTKSEKKIDYSSLTNMDLEKAPQPSGILQDSNPGFLARSRDYAELQRDNTRVGFLGEILVLKKEKKSLIDAGKVELANQVEHVSQTQGDGLGYDIKSFYPNGSLKYIEVKTTWGHGNLPFFLSQNEMKFSKENKNQYVLVRVYDLPRNGHVPGKFYEIKGDLSQQLDISPQTYVARFDKGAKK</sequence>
<dbReference type="InterPro" id="IPR024975">
    <property type="entry name" value="NOV_C"/>
</dbReference>
<evidence type="ECO:0000313" key="3">
    <source>
        <dbReference type="EMBL" id="EEQ66032.1"/>
    </source>
</evidence>
<dbReference type="Proteomes" id="UP000015927">
    <property type="component" value="Chromosome"/>
</dbReference>
<evidence type="ECO:0008006" key="5">
    <source>
        <dbReference type="Google" id="ProtNLM"/>
    </source>
</evidence>